<protein>
    <submittedName>
        <fullName evidence="1">Uncharacterized protein</fullName>
    </submittedName>
</protein>
<evidence type="ECO:0000313" key="2">
    <source>
        <dbReference type="Proteomes" id="UP000012112"/>
    </source>
</evidence>
<dbReference type="AlphaFoldDB" id="M6VAQ1"/>
<name>M6VAQ1_9LEPT</name>
<proteinExistence type="predicted"/>
<gene>
    <name evidence="1" type="ORF">LEP1GSC172_2746</name>
</gene>
<comment type="caution">
    <text evidence="1">The sequence shown here is derived from an EMBL/GenBank/DDBJ whole genome shotgun (WGS) entry which is preliminary data.</text>
</comment>
<evidence type="ECO:0000313" key="1">
    <source>
        <dbReference type="EMBL" id="EMO54497.1"/>
    </source>
</evidence>
<dbReference type="Proteomes" id="UP000012112">
    <property type="component" value="Unassembled WGS sequence"/>
</dbReference>
<organism evidence="1 2">
    <name type="scientific">Leptospira noguchii</name>
    <dbReference type="NCBI Taxonomy" id="28182"/>
    <lineage>
        <taxon>Bacteria</taxon>
        <taxon>Pseudomonadati</taxon>
        <taxon>Spirochaetota</taxon>
        <taxon>Spirochaetia</taxon>
        <taxon>Leptospirales</taxon>
        <taxon>Leptospiraceae</taxon>
        <taxon>Leptospira</taxon>
    </lineage>
</organism>
<sequence length="47" mass="5766">MIHFSKKVGSEPCRSIPKMWELILFENFFRRTHGKYDVDILHNRQFL</sequence>
<dbReference type="EMBL" id="AKWD02000026">
    <property type="protein sequence ID" value="EMO54497.1"/>
    <property type="molecule type" value="Genomic_DNA"/>
</dbReference>
<accession>M6VAQ1</accession>
<reference evidence="1 2" key="1">
    <citation type="submission" date="2013-01" db="EMBL/GenBank/DDBJ databases">
        <authorList>
            <person name="Harkins D.M."/>
            <person name="Durkin A.S."/>
            <person name="Brinkac L.M."/>
            <person name="Haft D.H."/>
            <person name="Selengut J.D."/>
            <person name="Sanka R."/>
            <person name="DePew J."/>
            <person name="Purushe J."/>
            <person name="Matthias M.A."/>
            <person name="Vinetz J.M."/>
            <person name="Sutton G.G."/>
            <person name="Nierman W.C."/>
            <person name="Fouts D.E."/>
        </authorList>
    </citation>
    <scope>NUCLEOTIDE SEQUENCE [LARGE SCALE GENOMIC DNA]</scope>
    <source>
        <strain evidence="1 2">HAI1536</strain>
    </source>
</reference>